<accession>A0A139X3V1</accession>
<reference evidence="1 2" key="1">
    <citation type="journal article" date="2013" name="Genome Biol. Evol.">
        <title>Genomes of Stigonematalean cyanobacteria (subsection V) and the evolution of oxygenic photosynthesis from prokaryotes to plastids.</title>
        <authorList>
            <person name="Dagan T."/>
            <person name="Roettger M."/>
            <person name="Stucken K."/>
            <person name="Landan G."/>
            <person name="Koch R."/>
            <person name="Major P."/>
            <person name="Gould S.B."/>
            <person name="Goremykin V.V."/>
            <person name="Rippka R."/>
            <person name="Tandeau de Marsac N."/>
            <person name="Gugger M."/>
            <person name="Lockhart P.J."/>
            <person name="Allen J.F."/>
            <person name="Brune I."/>
            <person name="Maus I."/>
            <person name="Puhler A."/>
            <person name="Martin W.F."/>
        </authorList>
    </citation>
    <scope>NUCLEOTIDE SEQUENCE [LARGE SCALE GENOMIC DNA]</scope>
    <source>
        <strain evidence="1 2">PCC 7110</strain>
    </source>
</reference>
<comment type="caution">
    <text evidence="1">The sequence shown here is derived from an EMBL/GenBank/DDBJ whole genome shotgun (WGS) entry which is preliminary data.</text>
</comment>
<organism evidence="1 2">
    <name type="scientific">Scytonema hofmannii PCC 7110</name>
    <dbReference type="NCBI Taxonomy" id="128403"/>
    <lineage>
        <taxon>Bacteria</taxon>
        <taxon>Bacillati</taxon>
        <taxon>Cyanobacteriota</taxon>
        <taxon>Cyanophyceae</taxon>
        <taxon>Nostocales</taxon>
        <taxon>Scytonemataceae</taxon>
        <taxon>Scytonema</taxon>
    </lineage>
</organism>
<dbReference type="RefSeq" id="WP_051076992.1">
    <property type="nucleotide sequence ID" value="NZ_KQ976354.1"/>
</dbReference>
<sequence>MMTLQEIINSIESLPTEERDYLFELLRKKKEESRGDNFWQGLQKFREVIQNEAIIFTDDDFADLRDRSVGREIDL</sequence>
<name>A0A139X3V1_9CYAN</name>
<evidence type="ECO:0008006" key="3">
    <source>
        <dbReference type="Google" id="ProtNLM"/>
    </source>
</evidence>
<protein>
    <recommendedName>
        <fullName evidence="3">DUF2281 domain-containing protein</fullName>
    </recommendedName>
</protein>
<proteinExistence type="predicted"/>
<evidence type="ECO:0000313" key="2">
    <source>
        <dbReference type="Proteomes" id="UP000076925"/>
    </source>
</evidence>
<evidence type="ECO:0000313" key="1">
    <source>
        <dbReference type="EMBL" id="KYC39292.1"/>
    </source>
</evidence>
<dbReference type="EMBL" id="ANNX02000035">
    <property type="protein sequence ID" value="KYC39292.1"/>
    <property type="molecule type" value="Genomic_DNA"/>
</dbReference>
<dbReference type="STRING" id="128403.WA1_31645"/>
<keyword evidence="2" id="KW-1185">Reference proteome</keyword>
<dbReference type="Proteomes" id="UP000076925">
    <property type="component" value="Unassembled WGS sequence"/>
</dbReference>
<gene>
    <name evidence="1" type="ORF">WA1_31645</name>
</gene>
<dbReference type="AlphaFoldDB" id="A0A139X3V1"/>